<dbReference type="InterPro" id="IPR000524">
    <property type="entry name" value="Tscrpt_reg_HTH_GntR"/>
</dbReference>
<dbReference type="PANTHER" id="PTHR30146:SF109">
    <property type="entry name" value="HTH-TYPE TRANSCRIPTIONAL REGULATOR GALS"/>
    <property type="match status" value="1"/>
</dbReference>
<dbReference type="CDD" id="cd06267">
    <property type="entry name" value="PBP1_LacI_sugar_binding-like"/>
    <property type="match status" value="1"/>
</dbReference>
<dbReference type="CDD" id="cd07377">
    <property type="entry name" value="WHTH_GntR"/>
    <property type="match status" value="1"/>
</dbReference>
<dbReference type="EMBL" id="JAAAMU010000006">
    <property type="protein sequence ID" value="NBC70180.1"/>
    <property type="molecule type" value="Genomic_DNA"/>
</dbReference>
<keyword evidence="6" id="KW-1185">Reference proteome</keyword>
<dbReference type="Pfam" id="PF00392">
    <property type="entry name" value="GntR"/>
    <property type="match status" value="1"/>
</dbReference>
<dbReference type="PANTHER" id="PTHR30146">
    <property type="entry name" value="LACI-RELATED TRANSCRIPTIONAL REPRESSOR"/>
    <property type="match status" value="1"/>
</dbReference>
<dbReference type="RefSeq" id="WP_161698840.1">
    <property type="nucleotide sequence ID" value="NZ_JAAAMU010000006.1"/>
</dbReference>
<evidence type="ECO:0000259" key="4">
    <source>
        <dbReference type="PROSITE" id="PS50949"/>
    </source>
</evidence>
<keyword evidence="3" id="KW-0804">Transcription</keyword>
<sequence length="370" mass="41030">MNKKNVAQPKYQLVKDYVLSQIENNEMSQDDRIPSESEFAKLLDVSSITVRKALTDLVNEGVIYRVKGKGSFVAGMHAPAADKSSNLIAFVISGIEMYDSSYMQIMKGVQSFIAKHDFKLIIEFVENDVEEEHAAIMSLIESEVRGILIYSSNPDSAKTYLDAIRRNAIPFVMMDRFPSGHPVNCISCNNHDGAYEAVEYLIQLGHRGIGFAALDFHLSPEVDRYNGYRNAMLGAKLPLSEENVYLDKTIDYAQLAARINDGALTAIFCVNDRRAMEMVENLIAQGIRIPEQVSVMGFDDFESAKYAKVALSTVKQHFDVLGYESAKLLMEISSASTYGYKKILLPTSLVIRESTSAPGSSAQQASRSNA</sequence>
<feature type="domain" description="HTH gntR-type" evidence="4">
    <location>
        <begin position="8"/>
        <end position="76"/>
    </location>
</feature>
<accession>A0A7X4YPP4</accession>
<dbReference type="GO" id="GO:0000976">
    <property type="term" value="F:transcription cis-regulatory region binding"/>
    <property type="evidence" value="ECO:0007669"/>
    <property type="project" value="TreeGrafter"/>
</dbReference>
<dbReference type="InterPro" id="IPR028082">
    <property type="entry name" value="Peripla_BP_I"/>
</dbReference>
<evidence type="ECO:0000256" key="2">
    <source>
        <dbReference type="ARBA" id="ARBA00023125"/>
    </source>
</evidence>
<dbReference type="AlphaFoldDB" id="A0A7X4YPP4"/>
<dbReference type="SUPFAM" id="SSF46785">
    <property type="entry name" value="Winged helix' DNA-binding domain"/>
    <property type="match status" value="1"/>
</dbReference>
<dbReference type="PRINTS" id="PR00035">
    <property type="entry name" value="HTHGNTR"/>
</dbReference>
<evidence type="ECO:0000313" key="6">
    <source>
        <dbReference type="Proteomes" id="UP000558113"/>
    </source>
</evidence>
<gene>
    <name evidence="5" type="ORF">GT003_14370</name>
</gene>
<evidence type="ECO:0000256" key="3">
    <source>
        <dbReference type="ARBA" id="ARBA00023163"/>
    </source>
</evidence>
<keyword evidence="2" id="KW-0238">DNA-binding</keyword>
<dbReference type="Proteomes" id="UP000558113">
    <property type="component" value="Unassembled WGS sequence"/>
</dbReference>
<dbReference type="GO" id="GO:0003700">
    <property type="term" value="F:DNA-binding transcription factor activity"/>
    <property type="evidence" value="ECO:0007669"/>
    <property type="project" value="InterPro"/>
</dbReference>
<dbReference type="Gene3D" id="1.10.10.10">
    <property type="entry name" value="Winged helix-like DNA-binding domain superfamily/Winged helix DNA-binding domain"/>
    <property type="match status" value="1"/>
</dbReference>
<proteinExistence type="predicted"/>
<name>A0A7X4YPP4_9BACL</name>
<dbReference type="InterPro" id="IPR046335">
    <property type="entry name" value="LacI/GalR-like_sensor"/>
</dbReference>
<comment type="caution">
    <text evidence="5">The sequence shown here is derived from an EMBL/GenBank/DDBJ whole genome shotgun (WGS) entry which is preliminary data.</text>
</comment>
<dbReference type="Gene3D" id="3.40.50.2300">
    <property type="match status" value="2"/>
</dbReference>
<dbReference type="OrthoDB" id="9813468at2"/>
<dbReference type="InterPro" id="IPR036388">
    <property type="entry name" value="WH-like_DNA-bd_sf"/>
</dbReference>
<keyword evidence="1" id="KW-0805">Transcription regulation</keyword>
<reference evidence="5 6" key="1">
    <citation type="submission" date="2020-01" db="EMBL/GenBank/DDBJ databases">
        <title>Paenibacillus soybeanensis sp. nov. isolated from the nodules of soybean (Glycine max(L.) Merr).</title>
        <authorList>
            <person name="Wang H."/>
        </authorList>
    </citation>
    <scope>NUCLEOTIDE SEQUENCE [LARGE SCALE GENOMIC DNA]</scope>
    <source>
        <strain evidence="5 6">DSM 23054</strain>
    </source>
</reference>
<dbReference type="PROSITE" id="PS50949">
    <property type="entry name" value="HTH_GNTR"/>
    <property type="match status" value="1"/>
</dbReference>
<dbReference type="Pfam" id="PF13377">
    <property type="entry name" value="Peripla_BP_3"/>
    <property type="match status" value="1"/>
</dbReference>
<protein>
    <submittedName>
        <fullName evidence="5">Substrate-binding domain-containing protein</fullName>
    </submittedName>
</protein>
<dbReference type="SMART" id="SM00345">
    <property type="entry name" value="HTH_GNTR"/>
    <property type="match status" value="1"/>
</dbReference>
<dbReference type="SUPFAM" id="SSF53822">
    <property type="entry name" value="Periplasmic binding protein-like I"/>
    <property type="match status" value="1"/>
</dbReference>
<evidence type="ECO:0000313" key="5">
    <source>
        <dbReference type="EMBL" id="NBC70180.1"/>
    </source>
</evidence>
<organism evidence="5 6">
    <name type="scientific">Paenibacillus sacheonensis</name>
    <dbReference type="NCBI Taxonomy" id="742054"/>
    <lineage>
        <taxon>Bacteria</taxon>
        <taxon>Bacillati</taxon>
        <taxon>Bacillota</taxon>
        <taxon>Bacilli</taxon>
        <taxon>Bacillales</taxon>
        <taxon>Paenibacillaceae</taxon>
        <taxon>Paenibacillus</taxon>
    </lineage>
</organism>
<evidence type="ECO:0000256" key="1">
    <source>
        <dbReference type="ARBA" id="ARBA00023015"/>
    </source>
</evidence>
<dbReference type="InterPro" id="IPR036390">
    <property type="entry name" value="WH_DNA-bd_sf"/>
</dbReference>